<dbReference type="EMBL" id="CP095049">
    <property type="protein sequence ID" value="UOQ51423.1"/>
    <property type="molecule type" value="Genomic_DNA"/>
</dbReference>
<sequence length="110" mass="12030">MDAGHVTPVMTLAAKGHTKEHLAIQDRSLNRSDGAKMGITGKGTKIEVINIKGVPVDVETARKWVEQGQLSAYYVTNRYIQDHKAKGWTADGELFFAVGLNKDLVSETGF</sequence>
<dbReference type="RefSeq" id="WP_244714633.1">
    <property type="nucleotide sequence ID" value="NZ_CP095049.1"/>
</dbReference>
<reference evidence="1 2" key="1">
    <citation type="submission" date="2022-04" db="EMBL/GenBank/DDBJ databases">
        <title>Hymenobacter sp. isolated from the air.</title>
        <authorList>
            <person name="Won M."/>
            <person name="Lee C.-M."/>
            <person name="Woen H.-Y."/>
            <person name="Kwon S.-W."/>
        </authorList>
    </citation>
    <scope>NUCLEOTIDE SEQUENCE [LARGE SCALE GENOMIC DNA]</scope>
    <source>
        <strain evidence="2">5116 S-27</strain>
    </source>
</reference>
<evidence type="ECO:0000313" key="2">
    <source>
        <dbReference type="Proteomes" id="UP000831785"/>
    </source>
</evidence>
<accession>A0ABY4F5W7</accession>
<dbReference type="Proteomes" id="UP000831785">
    <property type="component" value="Chromosome"/>
</dbReference>
<keyword evidence="2" id="KW-1185">Reference proteome</keyword>
<gene>
    <name evidence="1" type="ORF">MUN80_16835</name>
</gene>
<organism evidence="1 2">
    <name type="scientific">Hymenobacter cellulosivorans</name>
    <dbReference type="NCBI Taxonomy" id="2932249"/>
    <lineage>
        <taxon>Bacteria</taxon>
        <taxon>Pseudomonadati</taxon>
        <taxon>Bacteroidota</taxon>
        <taxon>Cytophagia</taxon>
        <taxon>Cytophagales</taxon>
        <taxon>Hymenobacteraceae</taxon>
        <taxon>Hymenobacter</taxon>
    </lineage>
</organism>
<evidence type="ECO:0000313" key="1">
    <source>
        <dbReference type="EMBL" id="UOQ51423.1"/>
    </source>
</evidence>
<proteinExistence type="predicted"/>
<protein>
    <submittedName>
        <fullName evidence="1">Polymorphic toxin type 5 domain-containing protein</fullName>
    </submittedName>
</protein>
<name>A0ABY4F5W7_9BACT</name>